<name>A0A176ZYW4_9PEZI</name>
<dbReference type="OrthoDB" id="2013972at2759"/>
<dbReference type="InterPro" id="IPR029063">
    <property type="entry name" value="SAM-dependent_MTases_sf"/>
</dbReference>
<sequence>MPSFSAFSDNSVSHVLAGFVLFMVPQPRTALKEIRRVLTAENGGDAFSMSSWLELDSEWYHIMTLTNQFRPERPSVKMPQEWLTIDGIRGDLEGAGFRDVDVYPLKTYLPFEGYEQLAGFRCIRFRIWIG</sequence>
<protein>
    <recommendedName>
        <fullName evidence="1">Methyltransferase type 11 domain-containing protein</fullName>
    </recommendedName>
</protein>
<gene>
    <name evidence="2" type="ORF">VC83_08158</name>
</gene>
<dbReference type="Pfam" id="PF08241">
    <property type="entry name" value="Methyltransf_11"/>
    <property type="match status" value="1"/>
</dbReference>
<dbReference type="RefSeq" id="XP_024320536.1">
    <property type="nucleotide sequence ID" value="XM_024471718.1"/>
</dbReference>
<dbReference type="GO" id="GO:0008757">
    <property type="term" value="F:S-adenosylmethionine-dependent methyltransferase activity"/>
    <property type="evidence" value="ECO:0007669"/>
    <property type="project" value="InterPro"/>
</dbReference>
<organism evidence="2">
    <name type="scientific">Pseudogymnoascus destructans</name>
    <dbReference type="NCBI Taxonomy" id="655981"/>
    <lineage>
        <taxon>Eukaryota</taxon>
        <taxon>Fungi</taxon>
        <taxon>Dikarya</taxon>
        <taxon>Ascomycota</taxon>
        <taxon>Pezizomycotina</taxon>
        <taxon>Leotiomycetes</taxon>
        <taxon>Thelebolales</taxon>
        <taxon>Thelebolaceae</taxon>
        <taxon>Pseudogymnoascus</taxon>
    </lineage>
</organism>
<dbReference type="eggNOG" id="ENOG502RZTT">
    <property type="taxonomic scope" value="Eukaryota"/>
</dbReference>
<feature type="domain" description="Methyltransferase type 11" evidence="1">
    <location>
        <begin position="6"/>
        <end position="39"/>
    </location>
</feature>
<dbReference type="VEuPathDB" id="FungiDB:GMDG_01948"/>
<dbReference type="Gene3D" id="3.40.50.150">
    <property type="entry name" value="Vaccinia Virus protein VP39"/>
    <property type="match status" value="1"/>
</dbReference>
<dbReference type="SUPFAM" id="SSF53335">
    <property type="entry name" value="S-adenosyl-L-methionine-dependent methyltransferases"/>
    <property type="match status" value="1"/>
</dbReference>
<accession>A0A176ZYW4</accession>
<evidence type="ECO:0000259" key="1">
    <source>
        <dbReference type="Pfam" id="PF08241"/>
    </source>
</evidence>
<evidence type="ECO:0000313" key="2">
    <source>
        <dbReference type="EMBL" id="OAF55235.1"/>
    </source>
</evidence>
<dbReference type="Proteomes" id="UP000077154">
    <property type="component" value="Unassembled WGS sequence"/>
</dbReference>
<dbReference type="InterPro" id="IPR013216">
    <property type="entry name" value="Methyltransf_11"/>
</dbReference>
<dbReference type="EMBL" id="KV441410">
    <property type="protein sequence ID" value="OAF55235.1"/>
    <property type="molecule type" value="Genomic_DNA"/>
</dbReference>
<dbReference type="GeneID" id="36291201"/>
<proteinExistence type="predicted"/>
<dbReference type="AlphaFoldDB" id="A0A176ZYW4"/>
<reference evidence="2" key="1">
    <citation type="submission" date="2016-03" db="EMBL/GenBank/DDBJ databases">
        <title>Updated assembly of Pseudogymnoascus destructans, the fungus causing white-nose syndrome of bats.</title>
        <authorList>
            <person name="Palmer J.M."/>
            <person name="Drees K.P."/>
            <person name="Foster J.T."/>
            <person name="Lindner D.L."/>
        </authorList>
    </citation>
    <scope>NUCLEOTIDE SEQUENCE [LARGE SCALE GENOMIC DNA]</scope>
    <source>
        <strain evidence="2">20631-21</strain>
    </source>
</reference>